<protein>
    <submittedName>
        <fullName evidence="1">Uncharacterized protein</fullName>
    </submittedName>
</protein>
<proteinExistence type="predicted"/>
<dbReference type="Proteomes" id="UP000256297">
    <property type="component" value="Chromosome CBM2589_b"/>
</dbReference>
<sequence>MLFFLAILPPGSGVVRAVVGFQLLGRCVLDRRLVLGGRLAGVGGRAAHADQLAQPGALGQHLGAVAAIGGRGGADVVLQAALERAGASDAVLEHQRADLDVGVRVQRRGHAADGFVLVLVDLGHDLHQALRAHAAFGVRVEAGLDRDHAQDQQRVDADLAPGQVGRLDQLRGGLRRHAVLAGDIVRHGGLLARAAQRRAGAAGVHGHARHRDLRGQVRDRRHLGIRRQAPFVDARHRRQAQLAAPASGASACPIAELGRRDVRRARLDGAGYGRAVGSAGGRAGMRGRCHGGAHQHRGRFVAGQQGGQRGAPFLAYRQRHRRNHRHHAQAVQGVLQRRAATAQGAARDRMRETDLQCPTHSGYRLSEADLQGPPDAGKMKGFPTAHAYLHPLPASRARLRHAPDLNVLK</sequence>
<evidence type="ECO:0000313" key="1">
    <source>
        <dbReference type="EMBL" id="SOY48677.1"/>
    </source>
</evidence>
<gene>
    <name evidence="1" type="ORF">CBM2589_B210071</name>
</gene>
<dbReference type="EMBL" id="OFSP01000014">
    <property type="protein sequence ID" value="SOY48677.1"/>
    <property type="molecule type" value="Genomic_DNA"/>
</dbReference>
<name>A0A375BNE3_9BURK</name>
<accession>A0A375BNE3</accession>
<reference evidence="1" key="1">
    <citation type="submission" date="2018-01" db="EMBL/GenBank/DDBJ databases">
        <authorList>
            <person name="Clerissi C."/>
        </authorList>
    </citation>
    <scope>NUCLEOTIDE SEQUENCE</scope>
    <source>
        <strain evidence="1">Cupriavidus taiwanensis STM 3521</strain>
    </source>
</reference>
<dbReference type="AlphaFoldDB" id="A0A375BNE3"/>
<organism evidence="1">
    <name type="scientific">Cupriavidus taiwanensis</name>
    <dbReference type="NCBI Taxonomy" id="164546"/>
    <lineage>
        <taxon>Bacteria</taxon>
        <taxon>Pseudomonadati</taxon>
        <taxon>Pseudomonadota</taxon>
        <taxon>Betaproteobacteria</taxon>
        <taxon>Burkholderiales</taxon>
        <taxon>Burkholderiaceae</taxon>
        <taxon>Cupriavidus</taxon>
    </lineage>
</organism>
<comment type="caution">
    <text evidence="1">The sequence shown here is derived from an EMBL/GenBank/DDBJ whole genome shotgun (WGS) entry which is preliminary data.</text>
</comment>